<dbReference type="PANTHER" id="PTHR44196:SF1">
    <property type="entry name" value="DEHYDROGENASE_REDUCTASE SDR FAMILY MEMBER 7B"/>
    <property type="match status" value="1"/>
</dbReference>
<dbReference type="GO" id="GO:0016491">
    <property type="term" value="F:oxidoreductase activity"/>
    <property type="evidence" value="ECO:0007669"/>
    <property type="project" value="UniProtKB-KW"/>
</dbReference>
<dbReference type="SUPFAM" id="SSF51735">
    <property type="entry name" value="NAD(P)-binding Rossmann-fold domains"/>
    <property type="match status" value="1"/>
</dbReference>
<feature type="non-terminal residue" evidence="6">
    <location>
        <position position="1"/>
    </location>
</feature>
<evidence type="ECO:0000313" key="7">
    <source>
        <dbReference type="Proteomes" id="UP000670152"/>
    </source>
</evidence>
<evidence type="ECO:0000256" key="4">
    <source>
        <dbReference type="RuleBase" id="RU000363"/>
    </source>
</evidence>
<dbReference type="EMBL" id="JAANIB010008274">
    <property type="protein sequence ID" value="KAG5323882.1"/>
    <property type="molecule type" value="Genomic_DNA"/>
</dbReference>
<dbReference type="PRINTS" id="PR00080">
    <property type="entry name" value="SDRFAMILY"/>
</dbReference>
<keyword evidence="5" id="KW-0812">Transmembrane</keyword>
<feature type="transmembrane region" description="Helical" evidence="5">
    <location>
        <begin position="14"/>
        <end position="36"/>
    </location>
</feature>
<comment type="caution">
    <text evidence="6">The sequence shown here is derived from an EMBL/GenBank/DDBJ whole genome shotgun (WGS) entry which is preliminary data.</text>
</comment>
<dbReference type="PANTHER" id="PTHR44196">
    <property type="entry name" value="DEHYDROGENASE/REDUCTASE SDR FAMILY MEMBER 7B"/>
    <property type="match status" value="1"/>
</dbReference>
<dbReference type="InterPro" id="IPR002347">
    <property type="entry name" value="SDR_fam"/>
</dbReference>
<keyword evidence="2" id="KW-0560">Oxidoreductase</keyword>
<keyword evidence="7" id="KW-1185">Reference proteome</keyword>
<gene>
    <name evidence="6" type="ORF">G6Z77_0012366</name>
</gene>
<keyword evidence="5" id="KW-0472">Membrane</keyword>
<keyword evidence="5" id="KW-1133">Transmembrane helix</keyword>
<organism evidence="6 7">
    <name type="scientific">Acromyrmex heyeri</name>
    <dbReference type="NCBI Taxonomy" id="230685"/>
    <lineage>
        <taxon>Eukaryota</taxon>
        <taxon>Metazoa</taxon>
        <taxon>Ecdysozoa</taxon>
        <taxon>Arthropoda</taxon>
        <taxon>Hexapoda</taxon>
        <taxon>Insecta</taxon>
        <taxon>Pterygota</taxon>
        <taxon>Neoptera</taxon>
        <taxon>Endopterygota</taxon>
        <taxon>Hymenoptera</taxon>
        <taxon>Apocrita</taxon>
        <taxon>Aculeata</taxon>
        <taxon>Formicoidea</taxon>
        <taxon>Formicidae</taxon>
        <taxon>Myrmicinae</taxon>
        <taxon>Acromyrmex</taxon>
    </lineage>
</organism>
<dbReference type="Pfam" id="PF00106">
    <property type="entry name" value="adh_short"/>
    <property type="match status" value="1"/>
</dbReference>
<dbReference type="PROSITE" id="PS00061">
    <property type="entry name" value="ADH_SHORT"/>
    <property type="match status" value="1"/>
</dbReference>
<dbReference type="AlphaFoldDB" id="A0A836FB96"/>
<proteinExistence type="inferred from homology"/>
<dbReference type="Gene3D" id="3.40.50.720">
    <property type="entry name" value="NAD(P)-binding Rossmann-like Domain"/>
    <property type="match status" value="1"/>
</dbReference>
<evidence type="ECO:0000313" key="6">
    <source>
        <dbReference type="EMBL" id="KAG5323882.1"/>
    </source>
</evidence>
<dbReference type="InterPro" id="IPR020904">
    <property type="entry name" value="Sc_DH/Rdtase_CS"/>
</dbReference>
<dbReference type="InterPro" id="IPR036291">
    <property type="entry name" value="NAD(P)-bd_dom_sf"/>
</dbReference>
<evidence type="ECO:0000256" key="5">
    <source>
        <dbReference type="SAM" id="Phobius"/>
    </source>
</evidence>
<evidence type="ECO:0000256" key="2">
    <source>
        <dbReference type="ARBA" id="ARBA00023002"/>
    </source>
</evidence>
<dbReference type="PRINTS" id="PR00081">
    <property type="entry name" value="GDHRDH"/>
</dbReference>
<comment type="function">
    <text evidence="3">Putative oxidoreductase.</text>
</comment>
<reference evidence="6 7" key="1">
    <citation type="submission" date="2020-02" db="EMBL/GenBank/DDBJ databases">
        <title>Relaxed selection underlies rapid genomic changes in the transitions from sociality to social parasitism in ants.</title>
        <authorList>
            <person name="Bi X."/>
        </authorList>
    </citation>
    <scope>NUCLEOTIDE SEQUENCE [LARGE SCALE GENOMIC DNA]</scope>
    <source>
        <strain evidence="6">BGI-DK2014b</strain>
        <tissue evidence="6">Whole body</tissue>
    </source>
</reference>
<name>A0A836FB96_9HYME</name>
<feature type="non-terminal residue" evidence="6">
    <location>
        <position position="375"/>
    </location>
</feature>
<dbReference type="Proteomes" id="UP000670152">
    <property type="component" value="Unassembled WGS sequence"/>
</dbReference>
<accession>A0A836FB96</accession>
<comment type="similarity">
    <text evidence="1 4">Belongs to the short-chain dehydrogenases/reductases (SDR) family.</text>
</comment>
<sequence length="375" mass="42538">MKNEKEETLAGWKIIWWLFKLFGLPITIPWLVYHFYDIMLQKRKKIALNNKVVVMITGASSGLGEALAHTFYSLGCRIILVSRRKEELERVKNDLMNTHQTVPTYPPIVLSLDLTDINNLKNKVSKIIMVHGRIDILINNAGISYRGEIIDTNVDVDIKVMLSNYFSQVALSKIVLPYMIEQKSGHIIGISSVQGRIAIPFRQVSSYKSAYAASKHALQAWYDTARAELCDKNIKFTVVNPGYIKTSLSLNALTGNGQVYGIMDKTTESGFQPKYVAECILKSVLKQEKEVTIASFSPKCAIILRTLFPSLYFWIMQKHILKKLLHGLSSFAIVIFENFVKMKITKNNDLKLYANIKAWIKSGSLYLYLCGLIIT</sequence>
<evidence type="ECO:0000256" key="1">
    <source>
        <dbReference type="ARBA" id="ARBA00006484"/>
    </source>
</evidence>
<protein>
    <submittedName>
        <fullName evidence="6">DHRS7 protein</fullName>
    </submittedName>
</protein>
<dbReference type="OrthoDB" id="5307821at2759"/>
<dbReference type="GO" id="GO:0016020">
    <property type="term" value="C:membrane"/>
    <property type="evidence" value="ECO:0007669"/>
    <property type="project" value="TreeGrafter"/>
</dbReference>
<evidence type="ECO:0000256" key="3">
    <source>
        <dbReference type="ARBA" id="ARBA00037096"/>
    </source>
</evidence>